<evidence type="ECO:0000313" key="5">
    <source>
        <dbReference type="Proteomes" id="UP000184330"/>
    </source>
</evidence>
<accession>A0A1L7XBZ5</accession>
<evidence type="ECO:0000256" key="1">
    <source>
        <dbReference type="ARBA" id="ARBA00022737"/>
    </source>
</evidence>
<sequence>MSLKVLYDGQGKQGNSAPEIEFSIVAIHGLNPSGEANHGYSTWTKGDHIWLRDSLPESLPTCRTMLYIYDSRVLGRTKERFAHEASQLLEAISAERDECPRRPLFFIGHSLGGILIKQALVNGQANPKHQDILSATFALIFMGTPHQGPSDSSRILFGKTCAEIVRSVQGDASDDMMQAVEKNSIFSDTLKENWRHQQKNYQFISCHETIDPIVPYDSAILGLGGDQETILRRRTDHGDVCRFDLEDETDQEDFKTLLSNIKRLYKKATNAGEGSRGQDFSHSKAVLTSLSDLLDSLRAFGDNPRYAIIEQNCDDTLQWVWLKKDRGGPGLVEWFGSDDGLFWISGKPGAGKSTFCKFIECHNNTTDLLQSTSPGRTLLTSFYFWDLGQPSERTFSGLLHNLLLQLLDHIPELVPAAIIHFQKLKGHNSHSSTRSSIWSETELQTVFKNILQAKVPDTTVLCIIDGLDECDERSFHTMLQFLLKLATATSNSNLKFKILCSGRPANFIDITFTSYPCLTLQNYTWSDIENYLNARIQTVTDYLPPDARRSRIIAEIVEGVIGKAEGVFMWARVVAEDLVALIAAGCEEELYAKIKELPPELEHLYDSIISKIPLQTRHQTYNYLQLQAFSPGDDGPRNLLGMTLASHSPNEVRGPPSDADWWSPEKKIVECHRMRRILQNSCRGLINLPHYNPSWTEDEQINLFCCGEVNVHKSIKDYLFGSRAEKQNERVWSGVAKNKLIPFNLQRTSFYFHLLKVDKTTRIEALPRGIWRPGDREGLMVSTFKAFLTALSCSQYDKIDLSVTWLPAVEELFKVKSSSSTEVGDFYDAVCANSYIEFERRTGDPAIEAWNTDLLCLAVKYGQIPYLEAKLRQIPHLRKGRPLLHYLFLGIDGISYETFEPIVKFLHRRGFRFNKVFNGRTTWEYILIWLQAWPMNESWERDFYDKILVLCLDLGADPNQKVIFPTHQCSALHVVLAKHQLSSQRQKALVKAFIMHGAATNAKDSNGCTVIQMAEQNWPQTVTLLKSGTLRPLKKQPFVSKSRNLMPKRQRPRLPQSKNRCWLK</sequence>
<dbReference type="InterPro" id="IPR029058">
    <property type="entry name" value="AB_hydrolase_fold"/>
</dbReference>
<feature type="region of interest" description="Disordered" evidence="2">
    <location>
        <begin position="1036"/>
        <end position="1064"/>
    </location>
</feature>
<name>A0A1L7XBZ5_9HELO</name>
<keyword evidence="5" id="KW-1185">Reference proteome</keyword>
<evidence type="ECO:0000313" key="4">
    <source>
        <dbReference type="EMBL" id="CZR62554.1"/>
    </source>
</evidence>
<dbReference type="SUPFAM" id="SSF48403">
    <property type="entry name" value="Ankyrin repeat"/>
    <property type="match status" value="1"/>
</dbReference>
<dbReference type="InterPro" id="IPR036770">
    <property type="entry name" value="Ankyrin_rpt-contain_sf"/>
</dbReference>
<keyword evidence="1" id="KW-0677">Repeat</keyword>
<dbReference type="OrthoDB" id="5086500at2759"/>
<dbReference type="Gene3D" id="3.40.50.300">
    <property type="entry name" value="P-loop containing nucleotide triphosphate hydrolases"/>
    <property type="match status" value="1"/>
</dbReference>
<dbReference type="Gene3D" id="3.40.50.1820">
    <property type="entry name" value="alpha/beta hydrolase"/>
    <property type="match status" value="1"/>
</dbReference>
<gene>
    <name evidence="4" type="ORF">PAC_12451</name>
</gene>
<evidence type="ECO:0000259" key="3">
    <source>
        <dbReference type="Pfam" id="PF24883"/>
    </source>
</evidence>
<dbReference type="Pfam" id="PF24883">
    <property type="entry name" value="NPHP3_N"/>
    <property type="match status" value="1"/>
</dbReference>
<feature type="domain" description="Nephrocystin 3-like N-terminal" evidence="3">
    <location>
        <begin position="332"/>
        <end position="503"/>
    </location>
</feature>
<dbReference type="SUPFAM" id="SSF53474">
    <property type="entry name" value="alpha/beta-Hydrolases"/>
    <property type="match status" value="1"/>
</dbReference>
<dbReference type="AlphaFoldDB" id="A0A1L7XBZ5"/>
<dbReference type="Proteomes" id="UP000184330">
    <property type="component" value="Unassembled WGS sequence"/>
</dbReference>
<organism evidence="4 5">
    <name type="scientific">Phialocephala subalpina</name>
    <dbReference type="NCBI Taxonomy" id="576137"/>
    <lineage>
        <taxon>Eukaryota</taxon>
        <taxon>Fungi</taxon>
        <taxon>Dikarya</taxon>
        <taxon>Ascomycota</taxon>
        <taxon>Pezizomycotina</taxon>
        <taxon>Leotiomycetes</taxon>
        <taxon>Helotiales</taxon>
        <taxon>Mollisiaceae</taxon>
        <taxon>Phialocephala</taxon>
        <taxon>Phialocephala fortinii species complex</taxon>
    </lineage>
</organism>
<dbReference type="InterPro" id="IPR056884">
    <property type="entry name" value="NPHP3-like_N"/>
</dbReference>
<reference evidence="4 5" key="1">
    <citation type="submission" date="2016-03" db="EMBL/GenBank/DDBJ databases">
        <authorList>
            <person name="Ploux O."/>
        </authorList>
    </citation>
    <scope>NUCLEOTIDE SEQUENCE [LARGE SCALE GENOMIC DNA]</scope>
    <source>
        <strain evidence="4 5">UAMH 11012</strain>
    </source>
</reference>
<protein>
    <recommendedName>
        <fullName evidence="3">Nephrocystin 3-like N-terminal domain-containing protein</fullName>
    </recommendedName>
</protein>
<dbReference type="PANTHER" id="PTHR10039">
    <property type="entry name" value="AMELOGENIN"/>
    <property type="match status" value="1"/>
</dbReference>
<proteinExistence type="predicted"/>
<dbReference type="Gene3D" id="1.25.40.20">
    <property type="entry name" value="Ankyrin repeat-containing domain"/>
    <property type="match status" value="1"/>
</dbReference>
<evidence type="ECO:0000256" key="2">
    <source>
        <dbReference type="SAM" id="MobiDB-lite"/>
    </source>
</evidence>
<dbReference type="EMBL" id="FJOG01000021">
    <property type="protein sequence ID" value="CZR62554.1"/>
    <property type="molecule type" value="Genomic_DNA"/>
</dbReference>
<dbReference type="PANTHER" id="PTHR10039:SF5">
    <property type="entry name" value="NACHT DOMAIN-CONTAINING PROTEIN"/>
    <property type="match status" value="1"/>
</dbReference>
<dbReference type="InterPro" id="IPR027417">
    <property type="entry name" value="P-loop_NTPase"/>
</dbReference>
<dbReference type="SUPFAM" id="SSF52540">
    <property type="entry name" value="P-loop containing nucleoside triphosphate hydrolases"/>
    <property type="match status" value="1"/>
</dbReference>